<dbReference type="Pfam" id="PF00069">
    <property type="entry name" value="Pkinase"/>
    <property type="match status" value="1"/>
</dbReference>
<dbReference type="Proteomes" id="UP000518752">
    <property type="component" value="Unassembled WGS sequence"/>
</dbReference>
<protein>
    <recommendedName>
        <fullName evidence="1">non-specific serine/threonine protein kinase</fullName>
        <ecNumber evidence="1">2.7.11.1</ecNumber>
    </recommendedName>
</protein>
<evidence type="ECO:0000259" key="9">
    <source>
        <dbReference type="PROSITE" id="PS50011"/>
    </source>
</evidence>
<organism evidence="10 11">
    <name type="scientific">Collybiopsis confluens</name>
    <dbReference type="NCBI Taxonomy" id="2823264"/>
    <lineage>
        <taxon>Eukaryota</taxon>
        <taxon>Fungi</taxon>
        <taxon>Dikarya</taxon>
        <taxon>Basidiomycota</taxon>
        <taxon>Agaricomycotina</taxon>
        <taxon>Agaricomycetes</taxon>
        <taxon>Agaricomycetidae</taxon>
        <taxon>Agaricales</taxon>
        <taxon>Marasmiineae</taxon>
        <taxon>Omphalotaceae</taxon>
        <taxon>Collybiopsis</taxon>
    </lineage>
</organism>
<gene>
    <name evidence="10" type="ORF">D9757_001863</name>
</gene>
<comment type="caution">
    <text evidence="10">The sequence shown here is derived from an EMBL/GenBank/DDBJ whole genome shotgun (WGS) entry which is preliminary data.</text>
</comment>
<evidence type="ECO:0000313" key="10">
    <source>
        <dbReference type="EMBL" id="KAF5391251.1"/>
    </source>
</evidence>
<comment type="catalytic activity">
    <reaction evidence="7">
        <text>L-threonyl-[protein] + ATP = O-phospho-L-threonyl-[protein] + ADP + H(+)</text>
        <dbReference type="Rhea" id="RHEA:46608"/>
        <dbReference type="Rhea" id="RHEA-COMP:11060"/>
        <dbReference type="Rhea" id="RHEA-COMP:11605"/>
        <dbReference type="ChEBI" id="CHEBI:15378"/>
        <dbReference type="ChEBI" id="CHEBI:30013"/>
        <dbReference type="ChEBI" id="CHEBI:30616"/>
        <dbReference type="ChEBI" id="CHEBI:61977"/>
        <dbReference type="ChEBI" id="CHEBI:456216"/>
        <dbReference type="EC" id="2.7.11.1"/>
    </reaction>
</comment>
<keyword evidence="6" id="KW-0067">ATP-binding</keyword>
<name>A0A8H5MEZ3_9AGAR</name>
<dbReference type="OrthoDB" id="3173976at2759"/>
<keyword evidence="2" id="KW-0723">Serine/threonine-protein kinase</keyword>
<dbReference type="PANTHER" id="PTHR43895">
    <property type="entry name" value="CALCIUM/CALMODULIN-DEPENDENT PROTEIN KINASE KINASE-RELATED"/>
    <property type="match status" value="1"/>
</dbReference>
<keyword evidence="4" id="KW-0547">Nucleotide-binding</keyword>
<evidence type="ECO:0000313" key="11">
    <source>
        <dbReference type="Proteomes" id="UP000518752"/>
    </source>
</evidence>
<dbReference type="GO" id="GO:0007165">
    <property type="term" value="P:signal transduction"/>
    <property type="evidence" value="ECO:0007669"/>
    <property type="project" value="TreeGrafter"/>
</dbReference>
<evidence type="ECO:0000256" key="5">
    <source>
        <dbReference type="ARBA" id="ARBA00022777"/>
    </source>
</evidence>
<evidence type="ECO:0000256" key="2">
    <source>
        <dbReference type="ARBA" id="ARBA00022527"/>
    </source>
</evidence>
<feature type="domain" description="Protein kinase" evidence="9">
    <location>
        <begin position="48"/>
        <end position="312"/>
    </location>
</feature>
<evidence type="ECO:0000256" key="3">
    <source>
        <dbReference type="ARBA" id="ARBA00022679"/>
    </source>
</evidence>
<proteinExistence type="predicted"/>
<keyword evidence="5" id="KW-0418">Kinase</keyword>
<evidence type="ECO:0000256" key="8">
    <source>
        <dbReference type="ARBA" id="ARBA00048679"/>
    </source>
</evidence>
<comment type="catalytic activity">
    <reaction evidence="8">
        <text>L-seryl-[protein] + ATP = O-phospho-L-seryl-[protein] + ADP + H(+)</text>
        <dbReference type="Rhea" id="RHEA:17989"/>
        <dbReference type="Rhea" id="RHEA-COMP:9863"/>
        <dbReference type="Rhea" id="RHEA-COMP:11604"/>
        <dbReference type="ChEBI" id="CHEBI:15378"/>
        <dbReference type="ChEBI" id="CHEBI:29999"/>
        <dbReference type="ChEBI" id="CHEBI:30616"/>
        <dbReference type="ChEBI" id="CHEBI:83421"/>
        <dbReference type="ChEBI" id="CHEBI:456216"/>
        <dbReference type="EC" id="2.7.11.1"/>
    </reaction>
</comment>
<sequence length="312" mass="36144">MSPGVWPSPPSSDSSFDEDEVNYRLKPYWPKYFPLFKRRGFRLDTVRDVKDHYKQSGAPRSVSEWLRGLDDDALCPDPGLPDNLFRATRIIDGTKMMVKAVHRASRELDIIRFLSSHPMRRHPMNHCIPVHALIDMAEESMTFIVMEQWSSQLVFNEPSCSLFKFLAAIKQSIEHIVFMHRHSIAHLDISLRNLLTDYMGHYAYIDFELSRKFTDSGSPLVTGRRGTELPPECTPDSFYDPYKVDVWALGILILRACKLSGFCIPELVELVKPMLHENPTQRPAMEMIMHAFDRMLSSIPHQRLQMLPQFNH</sequence>
<evidence type="ECO:0000256" key="7">
    <source>
        <dbReference type="ARBA" id="ARBA00047899"/>
    </source>
</evidence>
<dbReference type="PROSITE" id="PS50011">
    <property type="entry name" value="PROTEIN_KINASE_DOM"/>
    <property type="match status" value="1"/>
</dbReference>
<dbReference type="AlphaFoldDB" id="A0A8H5MEZ3"/>
<dbReference type="CDD" id="cd00180">
    <property type="entry name" value="PKc"/>
    <property type="match status" value="1"/>
</dbReference>
<keyword evidence="3" id="KW-0808">Transferase</keyword>
<evidence type="ECO:0000256" key="6">
    <source>
        <dbReference type="ARBA" id="ARBA00022840"/>
    </source>
</evidence>
<dbReference type="Gene3D" id="1.10.510.10">
    <property type="entry name" value="Transferase(Phosphotransferase) domain 1"/>
    <property type="match status" value="1"/>
</dbReference>
<reference evidence="10 11" key="1">
    <citation type="journal article" date="2020" name="ISME J.">
        <title>Uncovering the hidden diversity of litter-decomposition mechanisms in mushroom-forming fungi.</title>
        <authorList>
            <person name="Floudas D."/>
            <person name="Bentzer J."/>
            <person name="Ahren D."/>
            <person name="Johansson T."/>
            <person name="Persson P."/>
            <person name="Tunlid A."/>
        </authorList>
    </citation>
    <scope>NUCLEOTIDE SEQUENCE [LARGE SCALE GENOMIC DNA]</scope>
    <source>
        <strain evidence="10 11">CBS 406.79</strain>
    </source>
</reference>
<dbReference type="GO" id="GO:0004674">
    <property type="term" value="F:protein serine/threonine kinase activity"/>
    <property type="evidence" value="ECO:0007669"/>
    <property type="project" value="UniProtKB-KW"/>
</dbReference>
<dbReference type="GO" id="GO:0005524">
    <property type="term" value="F:ATP binding"/>
    <property type="evidence" value="ECO:0007669"/>
    <property type="project" value="UniProtKB-KW"/>
</dbReference>
<dbReference type="EMBL" id="JAACJN010000010">
    <property type="protein sequence ID" value="KAF5391251.1"/>
    <property type="molecule type" value="Genomic_DNA"/>
</dbReference>
<dbReference type="EC" id="2.7.11.1" evidence="1"/>
<dbReference type="InterPro" id="IPR000719">
    <property type="entry name" value="Prot_kinase_dom"/>
</dbReference>
<evidence type="ECO:0000256" key="1">
    <source>
        <dbReference type="ARBA" id="ARBA00012513"/>
    </source>
</evidence>
<dbReference type="PANTHER" id="PTHR43895:SF32">
    <property type="entry name" value="SERINE_THREONINE-PROTEIN KINASE CHK1"/>
    <property type="match status" value="1"/>
</dbReference>
<accession>A0A8H5MEZ3</accession>
<dbReference type="SMART" id="SM00220">
    <property type="entry name" value="S_TKc"/>
    <property type="match status" value="1"/>
</dbReference>
<keyword evidence="11" id="KW-1185">Reference proteome</keyword>
<dbReference type="SUPFAM" id="SSF56112">
    <property type="entry name" value="Protein kinase-like (PK-like)"/>
    <property type="match status" value="1"/>
</dbReference>
<evidence type="ECO:0000256" key="4">
    <source>
        <dbReference type="ARBA" id="ARBA00022741"/>
    </source>
</evidence>
<dbReference type="InterPro" id="IPR011009">
    <property type="entry name" value="Kinase-like_dom_sf"/>
</dbReference>